<name>A0A5S4YRW6_9BRAD</name>
<dbReference type="AlphaFoldDB" id="A0A5S4YRW6"/>
<dbReference type="Pfam" id="PF25583">
    <property type="entry name" value="WCX"/>
    <property type="match status" value="1"/>
</dbReference>
<dbReference type="InterPro" id="IPR051534">
    <property type="entry name" value="CBASS_pafABC_assoc_protein"/>
</dbReference>
<proteinExistence type="predicted"/>
<comment type="caution">
    <text evidence="5">The sequence shown here is derived from an EMBL/GenBank/DDBJ whole genome shotgun (WGS) entry which is preliminary data.</text>
</comment>
<evidence type="ECO:0000259" key="4">
    <source>
        <dbReference type="PROSITE" id="PS51000"/>
    </source>
</evidence>
<dbReference type="PROSITE" id="PS52050">
    <property type="entry name" value="WYL"/>
    <property type="match status" value="1"/>
</dbReference>
<dbReference type="PROSITE" id="PS51000">
    <property type="entry name" value="HTH_DEOR_2"/>
    <property type="match status" value="1"/>
</dbReference>
<dbReference type="InterPro" id="IPR036388">
    <property type="entry name" value="WH-like_DNA-bd_sf"/>
</dbReference>
<dbReference type="InterPro" id="IPR026881">
    <property type="entry name" value="WYL_dom"/>
</dbReference>
<dbReference type="GO" id="GO:0003700">
    <property type="term" value="F:DNA-binding transcription factor activity"/>
    <property type="evidence" value="ECO:0007669"/>
    <property type="project" value="InterPro"/>
</dbReference>
<dbReference type="InterPro" id="IPR036390">
    <property type="entry name" value="WH_DNA-bd_sf"/>
</dbReference>
<dbReference type="Pfam" id="PF13280">
    <property type="entry name" value="WYL"/>
    <property type="match status" value="1"/>
</dbReference>
<keyword evidence="1" id="KW-0805">Transcription regulation</keyword>
<keyword evidence="2" id="KW-0804">Transcription</keyword>
<dbReference type="PIRSF" id="PIRSF016838">
    <property type="entry name" value="PafC"/>
    <property type="match status" value="1"/>
</dbReference>
<dbReference type="Pfam" id="PF08279">
    <property type="entry name" value="HTH_11"/>
    <property type="match status" value="1"/>
</dbReference>
<evidence type="ECO:0000313" key="5">
    <source>
        <dbReference type="EMBL" id="TYO66197.1"/>
    </source>
</evidence>
<accession>A0A5S4YRW6</accession>
<evidence type="ECO:0000256" key="1">
    <source>
        <dbReference type="ARBA" id="ARBA00023015"/>
    </source>
</evidence>
<feature type="domain" description="HTH deoR-type" evidence="4">
    <location>
        <begin position="2"/>
        <end position="57"/>
    </location>
</feature>
<dbReference type="SUPFAM" id="SSF46785">
    <property type="entry name" value="Winged helix' DNA-binding domain"/>
    <property type="match status" value="1"/>
</dbReference>
<dbReference type="EMBL" id="VSTH01000039">
    <property type="protein sequence ID" value="TYO66197.1"/>
    <property type="molecule type" value="Genomic_DNA"/>
</dbReference>
<evidence type="ECO:0000256" key="3">
    <source>
        <dbReference type="SAM" id="MobiDB-lite"/>
    </source>
</evidence>
<organism evidence="5 6">
    <name type="scientific">Bradyrhizobium hipponense</name>
    <dbReference type="NCBI Taxonomy" id="2605638"/>
    <lineage>
        <taxon>Bacteria</taxon>
        <taxon>Pseudomonadati</taxon>
        <taxon>Pseudomonadota</taxon>
        <taxon>Alphaproteobacteria</taxon>
        <taxon>Hyphomicrobiales</taxon>
        <taxon>Nitrobacteraceae</taxon>
        <taxon>Bradyrhizobium</taxon>
    </lineage>
</organism>
<dbReference type="Proteomes" id="UP000324797">
    <property type="component" value="Unassembled WGS sequence"/>
</dbReference>
<dbReference type="PANTHER" id="PTHR34580:SF1">
    <property type="entry name" value="PROTEIN PAFC"/>
    <property type="match status" value="1"/>
</dbReference>
<dbReference type="Gene3D" id="1.10.10.10">
    <property type="entry name" value="Winged helix-like DNA-binding domain superfamily/Winged helix DNA-binding domain"/>
    <property type="match status" value="1"/>
</dbReference>
<evidence type="ECO:0000256" key="2">
    <source>
        <dbReference type="ARBA" id="ARBA00023163"/>
    </source>
</evidence>
<gene>
    <name evidence="5" type="ORF">FXV83_12470</name>
</gene>
<dbReference type="InterPro" id="IPR013196">
    <property type="entry name" value="HTH_11"/>
</dbReference>
<feature type="region of interest" description="Disordered" evidence="3">
    <location>
        <begin position="321"/>
        <end position="347"/>
    </location>
</feature>
<dbReference type="InterPro" id="IPR028349">
    <property type="entry name" value="PafC-like"/>
</dbReference>
<reference evidence="5 6" key="1">
    <citation type="submission" date="2019-08" db="EMBL/GenBank/DDBJ databases">
        <title>Bradyrhizobium hipponensis sp. nov., a rhizobium isolated from a Lupinus angustifolius root nodule in Tunisia.</title>
        <authorList>
            <person name="Off K."/>
            <person name="Rejili M."/>
            <person name="Mars M."/>
            <person name="Brachmann A."/>
            <person name="Marin M."/>
        </authorList>
    </citation>
    <scope>NUCLEOTIDE SEQUENCE [LARGE SCALE GENOMIC DNA]</scope>
    <source>
        <strain evidence="6">aSej3</strain>
    </source>
</reference>
<dbReference type="PANTHER" id="PTHR34580">
    <property type="match status" value="1"/>
</dbReference>
<evidence type="ECO:0000313" key="6">
    <source>
        <dbReference type="Proteomes" id="UP000324797"/>
    </source>
</evidence>
<dbReference type="RefSeq" id="WP_148739475.1">
    <property type="nucleotide sequence ID" value="NZ_VSTH01000039.1"/>
</dbReference>
<dbReference type="InterPro" id="IPR057727">
    <property type="entry name" value="WCX_dom"/>
</dbReference>
<keyword evidence="6" id="KW-1185">Reference proteome</keyword>
<sequence length="347" mass="37994">MRASRMLSILTTLQARGQVTAPELAEACEVSVRTIYRDIDALAASGVPVYADRGAEGGYRLLDGYRVRLNGLSQSEAEALFLAALPGPAAALGLDAAMLAAQNKMMAALPAHLRQDAGRMQERFHLDAPGWFGETEEPKHLRAIAGAALRGTLIKIRYQSWRSEKQRQVAPLGLVLKGGSWYLAGEVDGSVRTYRVARVLDCTVLDDRFDRPADFDLAAYWQAATLRLEAEMHPNVAIVRLSPFGVKLLDALSQPYVKARMQLEETADADGWRIARVPTGKTSWHAAAELLRLGPEAEVLEPADLREKIAELTQAMAARYRASSQAADPAARKASRRRVLPQPTKQS</sequence>
<protein>
    <submittedName>
        <fullName evidence="5">YafY family transcriptional regulator</fullName>
    </submittedName>
</protein>
<dbReference type="InterPro" id="IPR001034">
    <property type="entry name" value="DeoR_HTH"/>
</dbReference>